<dbReference type="GO" id="GO:0005886">
    <property type="term" value="C:plasma membrane"/>
    <property type="evidence" value="ECO:0007669"/>
    <property type="project" value="TreeGrafter"/>
</dbReference>
<dbReference type="PANTHER" id="PTHR24220:SF86">
    <property type="entry name" value="ABC TRANSPORTER ABCH.1"/>
    <property type="match status" value="1"/>
</dbReference>
<dbReference type="InterPro" id="IPR003439">
    <property type="entry name" value="ABC_transporter-like_ATP-bd"/>
</dbReference>
<dbReference type="EMBL" id="FMZP01000023">
    <property type="protein sequence ID" value="SDD43173.1"/>
    <property type="molecule type" value="Genomic_DNA"/>
</dbReference>
<dbReference type="PROSITE" id="PS00211">
    <property type="entry name" value="ABC_TRANSPORTER_1"/>
    <property type="match status" value="1"/>
</dbReference>
<protein>
    <submittedName>
        <fullName evidence="5">Putative ABC transport system ATP-binding protein</fullName>
    </submittedName>
</protein>
<dbReference type="InterPro" id="IPR003593">
    <property type="entry name" value="AAA+_ATPase"/>
</dbReference>
<dbReference type="InterPro" id="IPR017911">
    <property type="entry name" value="MacB-like_ATP-bd"/>
</dbReference>
<keyword evidence="1" id="KW-0813">Transport</keyword>
<dbReference type="Gene3D" id="3.40.50.300">
    <property type="entry name" value="P-loop containing nucleotide triphosphate hydrolases"/>
    <property type="match status" value="1"/>
</dbReference>
<name>A0A1G6UPF8_9EURY</name>
<accession>A0A1G6UPF8</accession>
<dbReference type="GO" id="GO:0022857">
    <property type="term" value="F:transmembrane transporter activity"/>
    <property type="evidence" value="ECO:0007669"/>
    <property type="project" value="UniProtKB-ARBA"/>
</dbReference>
<evidence type="ECO:0000313" key="6">
    <source>
        <dbReference type="Proteomes" id="UP000324021"/>
    </source>
</evidence>
<evidence type="ECO:0000313" key="5">
    <source>
        <dbReference type="EMBL" id="SDD43173.1"/>
    </source>
</evidence>
<dbReference type="PANTHER" id="PTHR24220">
    <property type="entry name" value="IMPORT ATP-BINDING PROTEIN"/>
    <property type="match status" value="1"/>
</dbReference>
<keyword evidence="2" id="KW-0547">Nucleotide-binding</keyword>
<dbReference type="Pfam" id="PF00005">
    <property type="entry name" value="ABC_tran"/>
    <property type="match status" value="1"/>
</dbReference>
<dbReference type="PROSITE" id="PS50893">
    <property type="entry name" value="ABC_TRANSPORTER_2"/>
    <property type="match status" value="1"/>
</dbReference>
<dbReference type="AlphaFoldDB" id="A0A1G6UPF8"/>
<organism evidence="5 6">
    <name type="scientific">Natrinema hispanicum</name>
    <dbReference type="NCBI Taxonomy" id="392421"/>
    <lineage>
        <taxon>Archaea</taxon>
        <taxon>Methanobacteriati</taxon>
        <taxon>Methanobacteriota</taxon>
        <taxon>Stenosarchaea group</taxon>
        <taxon>Halobacteria</taxon>
        <taxon>Halobacteriales</taxon>
        <taxon>Natrialbaceae</taxon>
        <taxon>Natrinema</taxon>
    </lineage>
</organism>
<gene>
    <name evidence="5" type="ORF">SAMN05192552_10232</name>
</gene>
<proteinExistence type="predicted"/>
<dbReference type="GO" id="GO:0098796">
    <property type="term" value="C:membrane protein complex"/>
    <property type="evidence" value="ECO:0007669"/>
    <property type="project" value="UniProtKB-ARBA"/>
</dbReference>
<dbReference type="RefSeq" id="WP_149782393.1">
    <property type="nucleotide sequence ID" value="NZ_FMZP01000023.1"/>
</dbReference>
<dbReference type="InterPro" id="IPR015854">
    <property type="entry name" value="ABC_transpr_LolD-like"/>
</dbReference>
<evidence type="ECO:0000256" key="1">
    <source>
        <dbReference type="ARBA" id="ARBA00022448"/>
    </source>
</evidence>
<feature type="domain" description="ABC transporter" evidence="4">
    <location>
        <begin position="18"/>
        <end position="255"/>
    </location>
</feature>
<dbReference type="Proteomes" id="UP000324021">
    <property type="component" value="Unassembled WGS sequence"/>
</dbReference>
<dbReference type="InterPro" id="IPR027417">
    <property type="entry name" value="P-loop_NTPase"/>
</dbReference>
<reference evidence="5 6" key="1">
    <citation type="submission" date="2016-10" db="EMBL/GenBank/DDBJ databases">
        <authorList>
            <person name="Varghese N."/>
            <person name="Submissions S."/>
        </authorList>
    </citation>
    <scope>NUCLEOTIDE SEQUENCE [LARGE SCALE GENOMIC DNA]</scope>
    <source>
        <strain evidence="5 6">CDM_1</strain>
    </source>
</reference>
<dbReference type="GO" id="GO:0005524">
    <property type="term" value="F:ATP binding"/>
    <property type="evidence" value="ECO:0007669"/>
    <property type="project" value="UniProtKB-KW"/>
</dbReference>
<dbReference type="FunFam" id="3.40.50.300:FF:000032">
    <property type="entry name" value="Export ABC transporter ATP-binding protein"/>
    <property type="match status" value="1"/>
</dbReference>
<dbReference type="InterPro" id="IPR017871">
    <property type="entry name" value="ABC_transporter-like_CS"/>
</dbReference>
<dbReference type="CDD" id="cd03255">
    <property type="entry name" value="ABC_MJ0796_LolCDE_FtsE"/>
    <property type="match status" value="1"/>
</dbReference>
<dbReference type="SUPFAM" id="SSF52540">
    <property type="entry name" value="P-loop containing nucleoside triphosphate hydrolases"/>
    <property type="match status" value="1"/>
</dbReference>
<sequence>MAGAVTSSKDIDSSSPIVTARNVTKIYKRGSEPGLIGRILGRSEPPTVHAVDSVSLEISPGEIVGLAGSSGSGKSTLLHLLSGLEQPTAGTVSFQGTDLTTLSARERTRHRLENIGIVFQRFHLLDSLSARANVALPLVELGVPKSERRKRATELLERIGLEDRITHRPGELSGGEQQRVAIARALITDPALVIADEPTGELDTETGRTILEEFKQVAENRTIVLASHDQETLEICDRVIQLRDGAIANRRTQEIRP</sequence>
<keyword evidence="3 5" id="KW-0067">ATP-binding</keyword>
<evidence type="ECO:0000256" key="3">
    <source>
        <dbReference type="ARBA" id="ARBA00022840"/>
    </source>
</evidence>
<evidence type="ECO:0000256" key="2">
    <source>
        <dbReference type="ARBA" id="ARBA00022741"/>
    </source>
</evidence>
<dbReference type="SMART" id="SM00382">
    <property type="entry name" value="AAA"/>
    <property type="match status" value="1"/>
</dbReference>
<dbReference type="GO" id="GO:0016887">
    <property type="term" value="F:ATP hydrolysis activity"/>
    <property type="evidence" value="ECO:0007669"/>
    <property type="project" value="InterPro"/>
</dbReference>
<evidence type="ECO:0000259" key="4">
    <source>
        <dbReference type="PROSITE" id="PS50893"/>
    </source>
</evidence>